<dbReference type="EMBL" id="CP144699">
    <property type="protein sequence ID" value="WVZ19281.1"/>
    <property type="molecule type" value="Genomic_DNA"/>
</dbReference>
<dbReference type="AlphaFoldDB" id="A0AAQ3P1U3"/>
<accession>A0AAQ3P1U3</accession>
<protein>
    <submittedName>
        <fullName evidence="1">Uncharacterized protein</fullName>
    </submittedName>
</protein>
<gene>
    <name evidence="1" type="ORF">V8G54_006603</name>
</gene>
<keyword evidence="2" id="KW-1185">Reference proteome</keyword>
<evidence type="ECO:0000313" key="2">
    <source>
        <dbReference type="Proteomes" id="UP001374535"/>
    </source>
</evidence>
<evidence type="ECO:0000313" key="1">
    <source>
        <dbReference type="EMBL" id="WVZ19281.1"/>
    </source>
</evidence>
<name>A0AAQ3P1U3_VIGMU</name>
<dbReference type="Proteomes" id="UP001374535">
    <property type="component" value="Chromosome 2"/>
</dbReference>
<proteinExistence type="predicted"/>
<sequence length="249" mass="27888">MGKGKVCVLTGIEAMGWYNKNKNKENRGTEEQGTRENRGMIKRVLVWMNLDVIKERAECLAHADGEMEEFNIHNVHANDICLGNISSNLAMFKLTMVQPCTAAMASVLSTVKYVKFSPARFAIFKACVEQEGISYKGIASLKYKDLFVLLDMQDMKFGVEMAKSNGGVPVEEDWEYATGWNNMSNKCGTSNTLSHAEGVEQYVQQMWDFQHTLSRQGIYISSTGLDINGWSDNGPIWGGTICPTNNKYH</sequence>
<reference evidence="1 2" key="1">
    <citation type="journal article" date="2023" name="Life. Sci Alliance">
        <title>Evolutionary insights into 3D genome organization and epigenetic landscape of Vigna mungo.</title>
        <authorList>
            <person name="Junaid A."/>
            <person name="Singh B."/>
            <person name="Bhatia S."/>
        </authorList>
    </citation>
    <scope>NUCLEOTIDE SEQUENCE [LARGE SCALE GENOMIC DNA]</scope>
    <source>
        <strain evidence="1">Urdbean</strain>
    </source>
</reference>
<organism evidence="1 2">
    <name type="scientific">Vigna mungo</name>
    <name type="common">Black gram</name>
    <name type="synonym">Phaseolus mungo</name>
    <dbReference type="NCBI Taxonomy" id="3915"/>
    <lineage>
        <taxon>Eukaryota</taxon>
        <taxon>Viridiplantae</taxon>
        <taxon>Streptophyta</taxon>
        <taxon>Embryophyta</taxon>
        <taxon>Tracheophyta</taxon>
        <taxon>Spermatophyta</taxon>
        <taxon>Magnoliopsida</taxon>
        <taxon>eudicotyledons</taxon>
        <taxon>Gunneridae</taxon>
        <taxon>Pentapetalae</taxon>
        <taxon>rosids</taxon>
        <taxon>fabids</taxon>
        <taxon>Fabales</taxon>
        <taxon>Fabaceae</taxon>
        <taxon>Papilionoideae</taxon>
        <taxon>50 kb inversion clade</taxon>
        <taxon>NPAAA clade</taxon>
        <taxon>indigoferoid/millettioid clade</taxon>
        <taxon>Phaseoleae</taxon>
        <taxon>Vigna</taxon>
    </lineage>
</organism>